<dbReference type="KEGG" id="cdet:87946814"/>
<dbReference type="EMBL" id="CP137310">
    <property type="protein sequence ID" value="WQF85298.1"/>
    <property type="molecule type" value="Genomic_DNA"/>
</dbReference>
<organism evidence="2 3">
    <name type="scientific">Colletotrichum destructivum</name>
    <dbReference type="NCBI Taxonomy" id="34406"/>
    <lineage>
        <taxon>Eukaryota</taxon>
        <taxon>Fungi</taxon>
        <taxon>Dikarya</taxon>
        <taxon>Ascomycota</taxon>
        <taxon>Pezizomycotina</taxon>
        <taxon>Sordariomycetes</taxon>
        <taxon>Hypocreomycetidae</taxon>
        <taxon>Glomerellales</taxon>
        <taxon>Glomerellaceae</taxon>
        <taxon>Colletotrichum</taxon>
        <taxon>Colletotrichum destructivum species complex</taxon>
    </lineage>
</organism>
<keyword evidence="3" id="KW-1185">Reference proteome</keyword>
<dbReference type="AlphaFoldDB" id="A0AAX4IQN6"/>
<evidence type="ECO:0000313" key="3">
    <source>
        <dbReference type="Proteomes" id="UP001322277"/>
    </source>
</evidence>
<evidence type="ECO:0000256" key="1">
    <source>
        <dbReference type="SAM" id="MobiDB-lite"/>
    </source>
</evidence>
<sequence length="87" mass="9262">MARVPGRQSSLPPPTPLNNNPLLAVRRAGSIPRVMCSENSSMSCMRNTNRSPPKAATELSISPGSKAGCACYLDHRPSSEPTKPQNS</sequence>
<dbReference type="Proteomes" id="UP001322277">
    <property type="component" value="Chromosome 6"/>
</dbReference>
<accession>A0AAX4IQN6</accession>
<dbReference type="GeneID" id="87946814"/>
<feature type="region of interest" description="Disordered" evidence="1">
    <location>
        <begin position="1"/>
        <end position="22"/>
    </location>
</feature>
<dbReference type="RefSeq" id="XP_062782521.1">
    <property type="nucleotide sequence ID" value="XM_062926470.1"/>
</dbReference>
<proteinExistence type="predicted"/>
<protein>
    <submittedName>
        <fullName evidence="2">Uncharacterized protein</fullName>
    </submittedName>
</protein>
<name>A0AAX4IQN6_9PEZI</name>
<reference evidence="3" key="1">
    <citation type="journal article" date="2023" name="bioRxiv">
        <title>Complete genome of the Medicago anthracnose fungus, Colletotrichum destructivum, reveals a mini-chromosome-like region within a core chromosome.</title>
        <authorList>
            <person name="Lapalu N."/>
            <person name="Simon A."/>
            <person name="Lu A."/>
            <person name="Plaumann P.-L."/>
            <person name="Amselem J."/>
            <person name="Pigne S."/>
            <person name="Auger A."/>
            <person name="Koch C."/>
            <person name="Dallery J.-F."/>
            <person name="O'Connell R.J."/>
        </authorList>
    </citation>
    <scope>NUCLEOTIDE SEQUENCE [LARGE SCALE GENOMIC DNA]</scope>
    <source>
        <strain evidence="3">CBS 520.97</strain>
    </source>
</reference>
<gene>
    <name evidence="2" type="ORF">CDEST_10312</name>
</gene>
<feature type="compositionally biased region" description="Polar residues" evidence="1">
    <location>
        <begin position="39"/>
        <end position="51"/>
    </location>
</feature>
<evidence type="ECO:0000313" key="2">
    <source>
        <dbReference type="EMBL" id="WQF85298.1"/>
    </source>
</evidence>
<feature type="region of interest" description="Disordered" evidence="1">
    <location>
        <begin position="39"/>
        <end position="62"/>
    </location>
</feature>